<dbReference type="Pfam" id="PF10970">
    <property type="entry name" value="GerPE"/>
    <property type="match status" value="1"/>
</dbReference>
<evidence type="ECO:0000313" key="1">
    <source>
        <dbReference type="EMBL" id="GAA0491540.1"/>
    </source>
</evidence>
<dbReference type="RefSeq" id="WP_343839782.1">
    <property type="nucleotide sequence ID" value="NZ_BAAADO010000003.1"/>
</dbReference>
<proteinExistence type="predicted"/>
<comment type="caution">
    <text evidence="1">The sequence shown here is derived from an EMBL/GenBank/DDBJ whole genome shotgun (WGS) entry which is preliminary data.</text>
</comment>
<organism evidence="1 2">
    <name type="scientific">Salinibacillus aidingensis</name>
    <dbReference type="NCBI Taxonomy" id="237684"/>
    <lineage>
        <taxon>Bacteria</taxon>
        <taxon>Bacillati</taxon>
        <taxon>Bacillota</taxon>
        <taxon>Bacilli</taxon>
        <taxon>Bacillales</taxon>
        <taxon>Bacillaceae</taxon>
        <taxon>Salinibacillus</taxon>
    </lineage>
</organism>
<name>A0ABN1B705_9BACI</name>
<keyword evidence="2" id="KW-1185">Reference proteome</keyword>
<evidence type="ECO:0000313" key="2">
    <source>
        <dbReference type="Proteomes" id="UP001500880"/>
    </source>
</evidence>
<gene>
    <name evidence="1" type="ORF">GCM10008986_17110</name>
</gene>
<dbReference type="Proteomes" id="UP001500880">
    <property type="component" value="Unassembled WGS sequence"/>
</dbReference>
<accession>A0ABN1B705</accession>
<reference evidence="1 2" key="1">
    <citation type="journal article" date="2019" name="Int. J. Syst. Evol. Microbiol.">
        <title>The Global Catalogue of Microorganisms (GCM) 10K type strain sequencing project: providing services to taxonomists for standard genome sequencing and annotation.</title>
        <authorList>
            <consortium name="The Broad Institute Genomics Platform"/>
            <consortium name="The Broad Institute Genome Sequencing Center for Infectious Disease"/>
            <person name="Wu L."/>
            <person name="Ma J."/>
        </authorList>
    </citation>
    <scope>NUCLEOTIDE SEQUENCE [LARGE SCALE GENOMIC DNA]</scope>
    <source>
        <strain evidence="1 2">JCM 12389</strain>
    </source>
</reference>
<protein>
    <recommendedName>
        <fullName evidence="3">Spore germination protein PE</fullName>
    </recommendedName>
</protein>
<sequence length="136" mass="15575">MKRNAKVQHMYINSTAYASSIQIGDAIKADPYIRALAVQKEGAFFDTGDFPFSDFPFFSRPFPEIREDVSIQQHRHHKNRDIHVHSIDIEGITGSSIMQVGSLKEIDAKARLKHFRILADENEDGMEQNQDIDENE</sequence>
<dbReference type="EMBL" id="BAAADO010000003">
    <property type="protein sequence ID" value="GAA0491540.1"/>
    <property type="molecule type" value="Genomic_DNA"/>
</dbReference>
<dbReference type="InterPro" id="IPR024496">
    <property type="entry name" value="Spore_germ_GerPE"/>
</dbReference>
<evidence type="ECO:0008006" key="3">
    <source>
        <dbReference type="Google" id="ProtNLM"/>
    </source>
</evidence>